<comment type="caution">
    <text evidence="5">The sequence shown here is derived from an EMBL/GenBank/DDBJ whole genome shotgun (WGS) entry which is preliminary data.</text>
</comment>
<protein>
    <submittedName>
        <fullName evidence="5">Alpha/beta hydrolase fold-domain-containing protein</fullName>
    </submittedName>
</protein>
<dbReference type="Proteomes" id="UP001285441">
    <property type="component" value="Unassembled WGS sequence"/>
</dbReference>
<reference evidence="5" key="1">
    <citation type="journal article" date="2023" name="Mol. Phylogenet. Evol.">
        <title>Genome-scale phylogeny and comparative genomics of the fungal order Sordariales.</title>
        <authorList>
            <person name="Hensen N."/>
            <person name="Bonometti L."/>
            <person name="Westerberg I."/>
            <person name="Brannstrom I.O."/>
            <person name="Guillou S."/>
            <person name="Cros-Aarteil S."/>
            <person name="Calhoun S."/>
            <person name="Haridas S."/>
            <person name="Kuo A."/>
            <person name="Mondo S."/>
            <person name="Pangilinan J."/>
            <person name="Riley R."/>
            <person name="LaButti K."/>
            <person name="Andreopoulos B."/>
            <person name="Lipzen A."/>
            <person name="Chen C."/>
            <person name="Yan M."/>
            <person name="Daum C."/>
            <person name="Ng V."/>
            <person name="Clum A."/>
            <person name="Steindorff A."/>
            <person name="Ohm R.A."/>
            <person name="Martin F."/>
            <person name="Silar P."/>
            <person name="Natvig D.O."/>
            <person name="Lalanne C."/>
            <person name="Gautier V."/>
            <person name="Ament-Velasquez S.L."/>
            <person name="Kruys A."/>
            <person name="Hutchinson M.I."/>
            <person name="Powell A.J."/>
            <person name="Barry K."/>
            <person name="Miller A.N."/>
            <person name="Grigoriev I.V."/>
            <person name="Debuchy R."/>
            <person name="Gladieux P."/>
            <person name="Hiltunen Thoren M."/>
            <person name="Johannesson H."/>
        </authorList>
    </citation>
    <scope>NUCLEOTIDE SEQUENCE</scope>
    <source>
        <strain evidence="5">CBS 232.78</strain>
    </source>
</reference>
<proteinExistence type="inferred from homology"/>
<dbReference type="PANTHER" id="PTHR48081">
    <property type="entry name" value="AB HYDROLASE SUPERFAMILY PROTEIN C4A8.06C"/>
    <property type="match status" value="1"/>
</dbReference>
<dbReference type="AlphaFoldDB" id="A0AAE0NH04"/>
<dbReference type="Pfam" id="PF07859">
    <property type="entry name" value="Abhydrolase_3"/>
    <property type="match status" value="1"/>
</dbReference>
<sequence length="485" mass="53623">MAKMDTATLKFLLVLVGKIPLITRVALLHTLRISAPSKYVDMRTEIVVAVLRSFSADSTPISAQQKLLTRDPGIKGRMWISKYACPAVPVEAGGLQDALALAIDGLSSPGTPKFDRAKLPLPAAVEAEWTGRRDDVSSDAKLPDVSQRELYHEMMKEITTPVTVLFFHGGAYFLMDPVTYRASMKTMAKLTGGRCYSVRYRLAPQNPFPAALMDGLASYLALLYPPPEAFHEVVLPENIVFSGDSAGANLCLALTQILLELKRQNARVMWQGEERDVPLPSGLALVSPWVDVTIASQSLSRHTEFDYLPTHEQQLAMGQKRRACDAWPATPPRNNIYVEDAFISHPLVSLIMAPRASWAGCPPVYMCTGWELPAEEDKFLAAKLHAAGVPIVFDEFEAMPHCFALLFPHTPAALRCWVGLAKFVRKVAEEQGKVQSKFSLIKTKTLFEEDLDPLTLSPWTEDFITERISEFVKTGKFPPAGLAKL</sequence>
<dbReference type="PROSITE" id="PS01174">
    <property type="entry name" value="LIPASE_GDXG_SER"/>
    <property type="match status" value="1"/>
</dbReference>
<name>A0AAE0NH04_9PEZI</name>
<feature type="active site" evidence="3">
    <location>
        <position position="245"/>
    </location>
</feature>
<dbReference type="InterPro" id="IPR033140">
    <property type="entry name" value="Lipase_GDXG_put_SER_AS"/>
</dbReference>
<dbReference type="SUPFAM" id="SSF53474">
    <property type="entry name" value="alpha/beta-Hydrolases"/>
    <property type="match status" value="1"/>
</dbReference>
<dbReference type="PANTHER" id="PTHR48081:SF25">
    <property type="entry name" value="PUTATIVE (AFU_ORTHOLOGUE AFUA_3G11560)-RELATED"/>
    <property type="match status" value="1"/>
</dbReference>
<dbReference type="EMBL" id="JAULSW010000005">
    <property type="protein sequence ID" value="KAK3381362.1"/>
    <property type="molecule type" value="Genomic_DNA"/>
</dbReference>
<gene>
    <name evidence="5" type="ORF">B0H63DRAFT_475500</name>
</gene>
<keyword evidence="2 5" id="KW-0378">Hydrolase</keyword>
<accession>A0AAE0NH04</accession>
<feature type="domain" description="Alpha/beta hydrolase fold-3" evidence="4">
    <location>
        <begin position="164"/>
        <end position="404"/>
    </location>
</feature>
<reference evidence="5" key="2">
    <citation type="submission" date="2023-06" db="EMBL/GenBank/DDBJ databases">
        <authorList>
            <consortium name="Lawrence Berkeley National Laboratory"/>
            <person name="Haridas S."/>
            <person name="Hensen N."/>
            <person name="Bonometti L."/>
            <person name="Westerberg I."/>
            <person name="Brannstrom I.O."/>
            <person name="Guillou S."/>
            <person name="Cros-Aarteil S."/>
            <person name="Calhoun S."/>
            <person name="Kuo A."/>
            <person name="Mondo S."/>
            <person name="Pangilinan J."/>
            <person name="Riley R."/>
            <person name="LaButti K."/>
            <person name="Andreopoulos B."/>
            <person name="Lipzen A."/>
            <person name="Chen C."/>
            <person name="Yanf M."/>
            <person name="Daum C."/>
            <person name="Ng V."/>
            <person name="Clum A."/>
            <person name="Steindorff A."/>
            <person name="Ohm R."/>
            <person name="Martin F."/>
            <person name="Silar P."/>
            <person name="Natvig D."/>
            <person name="Lalanne C."/>
            <person name="Gautier V."/>
            <person name="Ament-velasquez S.L."/>
            <person name="Kruys A."/>
            <person name="Hutchinson M.I."/>
            <person name="Powell A.J."/>
            <person name="Barry K."/>
            <person name="Miller A.N."/>
            <person name="Grigoriev I.V."/>
            <person name="Debuchy R."/>
            <person name="Gladieux P."/>
            <person name="Thoren M.H."/>
            <person name="Johannesson H."/>
        </authorList>
    </citation>
    <scope>NUCLEOTIDE SEQUENCE</scope>
    <source>
        <strain evidence="5">CBS 232.78</strain>
    </source>
</reference>
<evidence type="ECO:0000313" key="6">
    <source>
        <dbReference type="Proteomes" id="UP001285441"/>
    </source>
</evidence>
<evidence type="ECO:0000313" key="5">
    <source>
        <dbReference type="EMBL" id="KAK3381362.1"/>
    </source>
</evidence>
<dbReference type="Gene3D" id="3.40.50.1820">
    <property type="entry name" value="alpha/beta hydrolase"/>
    <property type="match status" value="1"/>
</dbReference>
<evidence type="ECO:0000256" key="2">
    <source>
        <dbReference type="ARBA" id="ARBA00022801"/>
    </source>
</evidence>
<dbReference type="GO" id="GO:0016787">
    <property type="term" value="F:hydrolase activity"/>
    <property type="evidence" value="ECO:0007669"/>
    <property type="project" value="UniProtKB-KW"/>
</dbReference>
<evidence type="ECO:0000256" key="3">
    <source>
        <dbReference type="PROSITE-ProRule" id="PRU10038"/>
    </source>
</evidence>
<dbReference type="InterPro" id="IPR029058">
    <property type="entry name" value="AB_hydrolase_fold"/>
</dbReference>
<organism evidence="5 6">
    <name type="scientific">Podospora didyma</name>
    <dbReference type="NCBI Taxonomy" id="330526"/>
    <lineage>
        <taxon>Eukaryota</taxon>
        <taxon>Fungi</taxon>
        <taxon>Dikarya</taxon>
        <taxon>Ascomycota</taxon>
        <taxon>Pezizomycotina</taxon>
        <taxon>Sordariomycetes</taxon>
        <taxon>Sordariomycetidae</taxon>
        <taxon>Sordariales</taxon>
        <taxon>Podosporaceae</taxon>
        <taxon>Podospora</taxon>
    </lineage>
</organism>
<comment type="similarity">
    <text evidence="1">Belongs to the 'GDXG' lipolytic enzyme family.</text>
</comment>
<dbReference type="InterPro" id="IPR050300">
    <property type="entry name" value="GDXG_lipolytic_enzyme"/>
</dbReference>
<keyword evidence="6" id="KW-1185">Reference proteome</keyword>
<evidence type="ECO:0000259" key="4">
    <source>
        <dbReference type="Pfam" id="PF07859"/>
    </source>
</evidence>
<evidence type="ECO:0000256" key="1">
    <source>
        <dbReference type="ARBA" id="ARBA00010515"/>
    </source>
</evidence>
<dbReference type="InterPro" id="IPR013094">
    <property type="entry name" value="AB_hydrolase_3"/>
</dbReference>